<feature type="region of interest" description="Disordered" evidence="1">
    <location>
        <begin position="39"/>
        <end position="77"/>
    </location>
</feature>
<proteinExistence type="predicted"/>
<evidence type="ECO:0000256" key="1">
    <source>
        <dbReference type="SAM" id="MobiDB-lite"/>
    </source>
</evidence>
<evidence type="ECO:0000313" key="3">
    <source>
        <dbReference type="Proteomes" id="UP001276564"/>
    </source>
</evidence>
<dbReference type="EMBL" id="JAVIIP010000015">
    <property type="protein sequence ID" value="MDX8540704.1"/>
    <property type="molecule type" value="Genomic_DNA"/>
</dbReference>
<reference evidence="2 3" key="1">
    <citation type="submission" date="2023-08" db="EMBL/GenBank/DDBJ databases">
        <title>Implementing the SeqCode for naming new Mesorhizobium species isolated from Vachellia karroo root nodules.</title>
        <authorList>
            <person name="Van Lill M."/>
        </authorList>
    </citation>
    <scope>NUCLEOTIDE SEQUENCE [LARGE SCALE GENOMIC DNA]</scope>
    <source>
        <strain evidence="2 3">VK4B</strain>
    </source>
</reference>
<organism evidence="2 3">
    <name type="scientific">Mesorhizobium abyssinicae</name>
    <dbReference type="NCBI Taxonomy" id="1209958"/>
    <lineage>
        <taxon>Bacteria</taxon>
        <taxon>Pseudomonadati</taxon>
        <taxon>Pseudomonadota</taxon>
        <taxon>Alphaproteobacteria</taxon>
        <taxon>Hyphomicrobiales</taxon>
        <taxon>Phyllobacteriaceae</taxon>
        <taxon>Mesorhizobium</taxon>
    </lineage>
</organism>
<evidence type="ECO:0000313" key="2">
    <source>
        <dbReference type="EMBL" id="MDX8540704.1"/>
    </source>
</evidence>
<dbReference type="RefSeq" id="WP_320321539.1">
    <property type="nucleotide sequence ID" value="NZ_JAVIIP010000015.1"/>
</dbReference>
<name>A0ABU5ATR8_9HYPH</name>
<keyword evidence="3" id="KW-1185">Reference proteome</keyword>
<protein>
    <recommendedName>
        <fullName evidence="4">Tyr recombinase domain-containing protein</fullName>
    </recommendedName>
</protein>
<evidence type="ECO:0008006" key="4">
    <source>
        <dbReference type="Google" id="ProtNLM"/>
    </source>
</evidence>
<accession>A0ABU5ATR8</accession>
<comment type="caution">
    <text evidence="2">The sequence shown here is derived from an EMBL/GenBank/DDBJ whole genome shotgun (WGS) entry which is preliminary data.</text>
</comment>
<gene>
    <name evidence="2" type="ORF">RFM23_24090</name>
</gene>
<sequence>MTAILGQPDRSTVEGMRDHALLSFLYNSGARIQEALAPVPRSNPIRKPELRASDRQGPTGTYLPALAGNRDVAEETA</sequence>
<dbReference type="Proteomes" id="UP001276564">
    <property type="component" value="Unassembled WGS sequence"/>
</dbReference>